<sequence length="315" mass="34851">MASMLSPVDLMPSGIEHGNVTLVIITSVFTFLATVAVILRFISRRISVSVKWDDWFSLIALILAYGCLVVTVLDATVAHGGYNIEYYSAATLEKFLKPRTYCTPPVSPSRRQQSFSSIIESSTSKKSFRIASWIVGFFIAAYFIAGECLLIFAYTPIEAQWKPWLPSSANFNIVATCICIADAMHVVCVVTQVDINNPTATEGTTGIWENVEVNLSVIVTCLPTFPSLISHWRNGPRSGSGSYDNEYKKSLNNGDFPRMGNSTTFSCGSEREQNSMDKAYYGSSYNMNHMGPVHVQTDVRVRWDGESHHSMGSMV</sequence>
<keyword evidence="9" id="KW-1185">Reference proteome</keyword>
<accession>A0AAD6HA77</accession>
<evidence type="ECO:0000256" key="3">
    <source>
        <dbReference type="ARBA" id="ARBA00022989"/>
    </source>
</evidence>
<feature type="transmembrane region" description="Helical" evidence="6">
    <location>
        <begin position="20"/>
        <end position="43"/>
    </location>
</feature>
<dbReference type="PANTHER" id="PTHR33048:SF151">
    <property type="entry name" value="INTEGRAL MEMBRANE PROTEIN"/>
    <property type="match status" value="1"/>
</dbReference>
<dbReference type="Proteomes" id="UP001215712">
    <property type="component" value="Unassembled WGS sequence"/>
</dbReference>
<dbReference type="PANTHER" id="PTHR33048">
    <property type="entry name" value="PTH11-LIKE INTEGRAL MEMBRANE PROTEIN (AFU_ORTHOLOGUE AFUA_5G11245)"/>
    <property type="match status" value="1"/>
</dbReference>
<keyword evidence="2 6" id="KW-0812">Transmembrane</keyword>
<evidence type="ECO:0000256" key="1">
    <source>
        <dbReference type="ARBA" id="ARBA00004141"/>
    </source>
</evidence>
<evidence type="ECO:0000256" key="4">
    <source>
        <dbReference type="ARBA" id="ARBA00023136"/>
    </source>
</evidence>
<dbReference type="InterPro" id="IPR052337">
    <property type="entry name" value="SAT4-like"/>
</dbReference>
<comment type="subcellular location">
    <subcellularLocation>
        <location evidence="1">Membrane</location>
        <topology evidence="1">Multi-pass membrane protein</topology>
    </subcellularLocation>
</comment>
<protein>
    <recommendedName>
        <fullName evidence="7">Rhodopsin domain-containing protein</fullName>
    </recommendedName>
</protein>
<proteinExistence type="inferred from homology"/>
<feature type="domain" description="Rhodopsin" evidence="7">
    <location>
        <begin position="39"/>
        <end position="175"/>
    </location>
</feature>
<dbReference type="EMBL" id="JAQJAN010000023">
    <property type="protein sequence ID" value="KAJ5703263.1"/>
    <property type="molecule type" value="Genomic_DNA"/>
</dbReference>
<evidence type="ECO:0000256" key="6">
    <source>
        <dbReference type="SAM" id="Phobius"/>
    </source>
</evidence>
<name>A0AAD6HA77_9EURO</name>
<feature type="transmembrane region" description="Helical" evidence="6">
    <location>
        <begin position="55"/>
        <end position="73"/>
    </location>
</feature>
<dbReference type="GO" id="GO:0016020">
    <property type="term" value="C:membrane"/>
    <property type="evidence" value="ECO:0007669"/>
    <property type="project" value="UniProtKB-SubCell"/>
</dbReference>
<evidence type="ECO:0000313" key="9">
    <source>
        <dbReference type="Proteomes" id="UP001215712"/>
    </source>
</evidence>
<comment type="caution">
    <text evidence="8">The sequence shown here is derived from an EMBL/GenBank/DDBJ whole genome shotgun (WGS) entry which is preliminary data.</text>
</comment>
<dbReference type="AlphaFoldDB" id="A0AAD6HA77"/>
<comment type="similarity">
    <text evidence="5">Belongs to the SAT4 family.</text>
</comment>
<keyword evidence="3 6" id="KW-1133">Transmembrane helix</keyword>
<organism evidence="8 9">
    <name type="scientific">Penicillium malachiteum</name>
    <dbReference type="NCBI Taxonomy" id="1324776"/>
    <lineage>
        <taxon>Eukaryota</taxon>
        <taxon>Fungi</taxon>
        <taxon>Dikarya</taxon>
        <taxon>Ascomycota</taxon>
        <taxon>Pezizomycotina</taxon>
        <taxon>Eurotiomycetes</taxon>
        <taxon>Eurotiomycetidae</taxon>
        <taxon>Eurotiales</taxon>
        <taxon>Aspergillaceae</taxon>
        <taxon>Penicillium</taxon>
    </lineage>
</organism>
<evidence type="ECO:0000259" key="7">
    <source>
        <dbReference type="Pfam" id="PF20684"/>
    </source>
</evidence>
<feature type="transmembrane region" description="Helical" evidence="6">
    <location>
        <begin position="130"/>
        <end position="154"/>
    </location>
</feature>
<reference evidence="8" key="1">
    <citation type="journal article" date="2023" name="IMA Fungus">
        <title>Comparative genomic study of the Penicillium genus elucidates a diverse pangenome and 15 lateral gene transfer events.</title>
        <authorList>
            <person name="Petersen C."/>
            <person name="Sorensen T."/>
            <person name="Nielsen M.R."/>
            <person name="Sondergaard T.E."/>
            <person name="Sorensen J.L."/>
            <person name="Fitzpatrick D.A."/>
            <person name="Frisvad J.C."/>
            <person name="Nielsen K.L."/>
        </authorList>
    </citation>
    <scope>NUCLEOTIDE SEQUENCE</scope>
    <source>
        <strain evidence="8">IBT 17514</strain>
    </source>
</reference>
<evidence type="ECO:0000256" key="5">
    <source>
        <dbReference type="ARBA" id="ARBA00038359"/>
    </source>
</evidence>
<evidence type="ECO:0000256" key="2">
    <source>
        <dbReference type="ARBA" id="ARBA00022692"/>
    </source>
</evidence>
<dbReference type="InterPro" id="IPR049326">
    <property type="entry name" value="Rhodopsin_dom_fungi"/>
</dbReference>
<gene>
    <name evidence="8" type="ORF">N7493_011652</name>
</gene>
<evidence type="ECO:0000313" key="8">
    <source>
        <dbReference type="EMBL" id="KAJ5703263.1"/>
    </source>
</evidence>
<reference evidence="8" key="2">
    <citation type="submission" date="2023-01" db="EMBL/GenBank/DDBJ databases">
        <authorList>
            <person name="Petersen C."/>
        </authorList>
    </citation>
    <scope>NUCLEOTIDE SEQUENCE</scope>
    <source>
        <strain evidence="8">IBT 17514</strain>
    </source>
</reference>
<dbReference type="Pfam" id="PF20684">
    <property type="entry name" value="Fung_rhodopsin"/>
    <property type="match status" value="1"/>
</dbReference>
<keyword evidence="4 6" id="KW-0472">Membrane</keyword>